<organism evidence="1 2">
    <name type="scientific">Linum trigynum</name>
    <dbReference type="NCBI Taxonomy" id="586398"/>
    <lineage>
        <taxon>Eukaryota</taxon>
        <taxon>Viridiplantae</taxon>
        <taxon>Streptophyta</taxon>
        <taxon>Embryophyta</taxon>
        <taxon>Tracheophyta</taxon>
        <taxon>Spermatophyta</taxon>
        <taxon>Magnoliopsida</taxon>
        <taxon>eudicotyledons</taxon>
        <taxon>Gunneridae</taxon>
        <taxon>Pentapetalae</taxon>
        <taxon>rosids</taxon>
        <taxon>fabids</taxon>
        <taxon>Malpighiales</taxon>
        <taxon>Linaceae</taxon>
        <taxon>Linum</taxon>
    </lineage>
</organism>
<dbReference type="Proteomes" id="UP001497516">
    <property type="component" value="Chromosome 3"/>
</dbReference>
<gene>
    <name evidence="1" type="ORF">LTRI10_LOCUS20291</name>
</gene>
<reference evidence="1 2" key="1">
    <citation type="submission" date="2024-04" db="EMBL/GenBank/DDBJ databases">
        <authorList>
            <person name="Fracassetti M."/>
        </authorList>
    </citation>
    <scope>NUCLEOTIDE SEQUENCE [LARGE SCALE GENOMIC DNA]</scope>
</reference>
<name>A0AAV2DZ99_9ROSI</name>
<accession>A0AAV2DZ99</accession>
<dbReference type="AlphaFoldDB" id="A0AAV2DZ99"/>
<keyword evidence="2" id="KW-1185">Reference proteome</keyword>
<evidence type="ECO:0008006" key="3">
    <source>
        <dbReference type="Google" id="ProtNLM"/>
    </source>
</evidence>
<evidence type="ECO:0000313" key="1">
    <source>
        <dbReference type="EMBL" id="CAL1378728.1"/>
    </source>
</evidence>
<evidence type="ECO:0000313" key="2">
    <source>
        <dbReference type="Proteomes" id="UP001497516"/>
    </source>
</evidence>
<sequence>MDETCWSNMLSRFYAGVVVFSLCKASSYSHGMLCLPMRQLDYSHVGVHQSTRLISNPRVPSINLDA</sequence>
<dbReference type="EMBL" id="OZ034816">
    <property type="protein sequence ID" value="CAL1378728.1"/>
    <property type="molecule type" value="Genomic_DNA"/>
</dbReference>
<protein>
    <recommendedName>
        <fullName evidence="3">Secreted protein</fullName>
    </recommendedName>
</protein>
<proteinExistence type="predicted"/>